<dbReference type="EMBL" id="GBXM01037842">
    <property type="protein sequence ID" value="JAH70735.1"/>
    <property type="molecule type" value="Transcribed_RNA"/>
</dbReference>
<name>A0A0E9UZY5_ANGAN</name>
<protein>
    <submittedName>
        <fullName evidence="1">Uncharacterized protein</fullName>
    </submittedName>
</protein>
<organism evidence="1">
    <name type="scientific">Anguilla anguilla</name>
    <name type="common">European freshwater eel</name>
    <name type="synonym">Muraena anguilla</name>
    <dbReference type="NCBI Taxonomy" id="7936"/>
    <lineage>
        <taxon>Eukaryota</taxon>
        <taxon>Metazoa</taxon>
        <taxon>Chordata</taxon>
        <taxon>Craniata</taxon>
        <taxon>Vertebrata</taxon>
        <taxon>Euteleostomi</taxon>
        <taxon>Actinopterygii</taxon>
        <taxon>Neopterygii</taxon>
        <taxon>Teleostei</taxon>
        <taxon>Anguilliformes</taxon>
        <taxon>Anguillidae</taxon>
        <taxon>Anguilla</taxon>
    </lineage>
</organism>
<reference evidence="1" key="2">
    <citation type="journal article" date="2015" name="Fish Shellfish Immunol.">
        <title>Early steps in the European eel (Anguilla anguilla)-Vibrio vulnificus interaction in the gills: Role of the RtxA13 toxin.</title>
        <authorList>
            <person name="Callol A."/>
            <person name="Pajuelo D."/>
            <person name="Ebbesson L."/>
            <person name="Teles M."/>
            <person name="MacKenzie S."/>
            <person name="Amaro C."/>
        </authorList>
    </citation>
    <scope>NUCLEOTIDE SEQUENCE</scope>
</reference>
<sequence length="43" mass="4724">MAAGLNLRAYSMQIFWQIKAVGIGLVEACAFPLPHSQGALHRR</sequence>
<dbReference type="AlphaFoldDB" id="A0A0E9UZY5"/>
<reference evidence="1" key="1">
    <citation type="submission" date="2014-11" db="EMBL/GenBank/DDBJ databases">
        <authorList>
            <person name="Amaro Gonzalez C."/>
        </authorList>
    </citation>
    <scope>NUCLEOTIDE SEQUENCE</scope>
</reference>
<accession>A0A0E9UZY5</accession>
<proteinExistence type="predicted"/>
<evidence type="ECO:0000313" key="1">
    <source>
        <dbReference type="EMBL" id="JAH70735.1"/>
    </source>
</evidence>